<feature type="region of interest" description="Disordered" evidence="1">
    <location>
        <begin position="24"/>
        <end position="83"/>
    </location>
</feature>
<gene>
    <name evidence="2" type="ORF">E2C01_071511</name>
</gene>
<feature type="compositionally biased region" description="Polar residues" evidence="1">
    <location>
        <begin position="74"/>
        <end position="83"/>
    </location>
</feature>
<accession>A0A5B7I6E3</accession>
<feature type="compositionally biased region" description="Pro residues" evidence="1">
    <location>
        <begin position="53"/>
        <end position="66"/>
    </location>
</feature>
<sequence>MYYGHYITTTPLLVTIRARWDKPHQHSNSYTTTTTTADAITNQNIIPIHDNTSPPPPPPLPPPPLEAQPRHMKYNTSTLNFTH</sequence>
<keyword evidence="3" id="KW-1185">Reference proteome</keyword>
<comment type="caution">
    <text evidence="2">The sequence shown here is derived from an EMBL/GenBank/DDBJ whole genome shotgun (WGS) entry which is preliminary data.</text>
</comment>
<dbReference type="AlphaFoldDB" id="A0A5B7I6E3"/>
<dbReference type="Proteomes" id="UP000324222">
    <property type="component" value="Unassembled WGS sequence"/>
</dbReference>
<protein>
    <submittedName>
        <fullName evidence="2">Uncharacterized protein</fullName>
    </submittedName>
</protein>
<evidence type="ECO:0000313" key="2">
    <source>
        <dbReference type="EMBL" id="MPC77067.1"/>
    </source>
</evidence>
<proteinExistence type="predicted"/>
<name>A0A5B7I6E3_PORTR</name>
<organism evidence="2 3">
    <name type="scientific">Portunus trituberculatus</name>
    <name type="common">Swimming crab</name>
    <name type="synonym">Neptunus trituberculatus</name>
    <dbReference type="NCBI Taxonomy" id="210409"/>
    <lineage>
        <taxon>Eukaryota</taxon>
        <taxon>Metazoa</taxon>
        <taxon>Ecdysozoa</taxon>
        <taxon>Arthropoda</taxon>
        <taxon>Crustacea</taxon>
        <taxon>Multicrustacea</taxon>
        <taxon>Malacostraca</taxon>
        <taxon>Eumalacostraca</taxon>
        <taxon>Eucarida</taxon>
        <taxon>Decapoda</taxon>
        <taxon>Pleocyemata</taxon>
        <taxon>Brachyura</taxon>
        <taxon>Eubrachyura</taxon>
        <taxon>Portunoidea</taxon>
        <taxon>Portunidae</taxon>
        <taxon>Portuninae</taxon>
        <taxon>Portunus</taxon>
    </lineage>
</organism>
<reference evidence="2 3" key="1">
    <citation type="submission" date="2019-05" db="EMBL/GenBank/DDBJ databases">
        <title>Another draft genome of Portunus trituberculatus and its Hox gene families provides insights of decapod evolution.</title>
        <authorList>
            <person name="Jeong J.-H."/>
            <person name="Song I."/>
            <person name="Kim S."/>
            <person name="Choi T."/>
            <person name="Kim D."/>
            <person name="Ryu S."/>
            <person name="Kim W."/>
        </authorList>
    </citation>
    <scope>NUCLEOTIDE SEQUENCE [LARGE SCALE GENOMIC DNA]</scope>
    <source>
        <tissue evidence="2">Muscle</tissue>
    </source>
</reference>
<evidence type="ECO:0000256" key="1">
    <source>
        <dbReference type="SAM" id="MobiDB-lite"/>
    </source>
</evidence>
<evidence type="ECO:0000313" key="3">
    <source>
        <dbReference type="Proteomes" id="UP000324222"/>
    </source>
</evidence>
<dbReference type="EMBL" id="VSRR010044923">
    <property type="protein sequence ID" value="MPC77067.1"/>
    <property type="molecule type" value="Genomic_DNA"/>
</dbReference>